<proteinExistence type="predicted"/>
<gene>
    <name evidence="1" type="ORF">DVH24_006422</name>
</gene>
<dbReference type="Proteomes" id="UP000290289">
    <property type="component" value="Chromosome 2"/>
</dbReference>
<reference evidence="1 2" key="1">
    <citation type="submission" date="2018-10" db="EMBL/GenBank/DDBJ databases">
        <title>A high-quality apple genome assembly.</title>
        <authorList>
            <person name="Hu J."/>
        </authorList>
    </citation>
    <scope>NUCLEOTIDE SEQUENCE [LARGE SCALE GENOMIC DNA]</scope>
    <source>
        <strain evidence="2">cv. HFTH1</strain>
        <tissue evidence="1">Young leaf</tissue>
    </source>
</reference>
<keyword evidence="2" id="KW-1185">Reference proteome</keyword>
<sequence length="183" mass="21010">MKITQHIKTSPIKLPRSGSSLGKFFLCKGKGGGGGRQIDEQGQRVQSRLSKEFFVIISGLHTNKLLTVKAALFIFVHQSIKVRVEVIKLFFSKFRDEVRSCHYLGCPNMVGKNYHLFRVSFAGDFAHSVYEEARTQWVDENNDMVIEFEFDDQLVVYMKYSAHAKPMIICKAKKAKFGYNYEL</sequence>
<evidence type="ECO:0000313" key="2">
    <source>
        <dbReference type="Proteomes" id="UP000290289"/>
    </source>
</evidence>
<organism evidence="1 2">
    <name type="scientific">Malus domestica</name>
    <name type="common">Apple</name>
    <name type="synonym">Pyrus malus</name>
    <dbReference type="NCBI Taxonomy" id="3750"/>
    <lineage>
        <taxon>Eukaryota</taxon>
        <taxon>Viridiplantae</taxon>
        <taxon>Streptophyta</taxon>
        <taxon>Embryophyta</taxon>
        <taxon>Tracheophyta</taxon>
        <taxon>Spermatophyta</taxon>
        <taxon>Magnoliopsida</taxon>
        <taxon>eudicotyledons</taxon>
        <taxon>Gunneridae</taxon>
        <taxon>Pentapetalae</taxon>
        <taxon>rosids</taxon>
        <taxon>fabids</taxon>
        <taxon>Rosales</taxon>
        <taxon>Rosaceae</taxon>
        <taxon>Amygdaloideae</taxon>
        <taxon>Maleae</taxon>
        <taxon>Malus</taxon>
    </lineage>
</organism>
<protein>
    <submittedName>
        <fullName evidence="1">Uncharacterized protein</fullName>
    </submittedName>
</protein>
<name>A0A498KHD2_MALDO</name>
<evidence type="ECO:0000313" key="1">
    <source>
        <dbReference type="EMBL" id="RXI05165.1"/>
    </source>
</evidence>
<dbReference type="EMBL" id="RDQH01000328">
    <property type="protein sequence ID" value="RXI05165.1"/>
    <property type="molecule type" value="Genomic_DNA"/>
</dbReference>
<dbReference type="AlphaFoldDB" id="A0A498KHD2"/>
<comment type="caution">
    <text evidence="1">The sequence shown here is derived from an EMBL/GenBank/DDBJ whole genome shotgun (WGS) entry which is preliminary data.</text>
</comment>
<accession>A0A498KHD2</accession>